<dbReference type="GO" id="GO:0007005">
    <property type="term" value="P:mitochondrion organization"/>
    <property type="evidence" value="ECO:0007669"/>
    <property type="project" value="InterPro"/>
</dbReference>
<dbReference type="GO" id="GO:0015031">
    <property type="term" value="P:protein transport"/>
    <property type="evidence" value="ECO:0007669"/>
    <property type="project" value="UniProtKB-KW"/>
</dbReference>
<dbReference type="InterPro" id="IPR036282">
    <property type="entry name" value="Glutathione-S-Trfase_C_sf"/>
</dbReference>
<evidence type="ECO:0000256" key="4">
    <source>
        <dbReference type="ARBA" id="ARBA00022787"/>
    </source>
</evidence>
<evidence type="ECO:0000256" key="2">
    <source>
        <dbReference type="ARBA" id="ARBA00009170"/>
    </source>
</evidence>
<dbReference type="InterPro" id="IPR050931">
    <property type="entry name" value="Mito_Protein_Transport_Metaxin"/>
</dbReference>
<dbReference type="Pfam" id="PF10568">
    <property type="entry name" value="Tom37"/>
    <property type="match status" value="1"/>
</dbReference>
<feature type="domain" description="Metaxin glutathione S-transferase" evidence="12">
    <location>
        <begin position="173"/>
        <end position="234"/>
    </location>
</feature>
<dbReference type="CDD" id="cd03212">
    <property type="entry name" value="GST_C_Metaxin1_3"/>
    <property type="match status" value="1"/>
</dbReference>
<dbReference type="PIRSF" id="PIRSF038150">
    <property type="entry name" value="Metaxin"/>
    <property type="match status" value="1"/>
</dbReference>
<proteinExistence type="inferred from homology"/>
<dbReference type="RefSeq" id="XP_013076611.2">
    <property type="nucleotide sequence ID" value="XM_013221157.2"/>
</dbReference>
<dbReference type="PANTHER" id="PTHR12289">
    <property type="entry name" value="METAXIN RELATED"/>
    <property type="match status" value="1"/>
</dbReference>
<keyword evidence="7 10" id="KW-0472">Membrane</keyword>
<gene>
    <name evidence="13" type="primary">106062847</name>
</gene>
<evidence type="ECO:0000256" key="6">
    <source>
        <dbReference type="ARBA" id="ARBA00023128"/>
    </source>
</evidence>
<sequence>MAAEKMKLEVWRGDWGLPSIDPHCLAVLSYCKFSRVPVEVIKTGNTWRSPTGNFPVLRHRKATFSRVTDIFTYLRKEHWGSDSHLSTKESADVVAFSAMLEEKLLPALLHLWWIDDKTYVDITRPWYAKAVPFPLSLFIPHQKQKRAELRVLLTKGGDHITDAETESKVYKEAKECLNLLSYKLGDKEYMFGRQPSSLDALVFGYLIPLIKAPLPSNPLQSHLQQCSNLCQMCNGILTTYFPAEVKEYEDKKKKEEQQKKNQGVRADVTEFPNRRRNMILAAVFAITSMIGYALATGLINVQIKDSEVTQGNRKFRTPPPQSLQGPQFETPRVLEEQQENGEE</sequence>
<evidence type="ECO:0000256" key="7">
    <source>
        <dbReference type="ARBA" id="ARBA00023136"/>
    </source>
</evidence>
<dbReference type="EnsemblMetazoa" id="BGLB033063-RA">
    <property type="protein sequence ID" value="BGLB033063-PA"/>
    <property type="gene ID" value="BGLB033063"/>
</dbReference>
<evidence type="ECO:0000259" key="11">
    <source>
        <dbReference type="Pfam" id="PF10568"/>
    </source>
</evidence>
<feature type="region of interest" description="Disordered" evidence="9">
    <location>
        <begin position="310"/>
        <end position="343"/>
    </location>
</feature>
<keyword evidence="4 8" id="KW-1000">Mitochondrion outer membrane</keyword>
<protein>
    <recommendedName>
        <fullName evidence="8">Metaxin</fullName>
    </recommendedName>
</protein>
<dbReference type="InterPro" id="IPR033468">
    <property type="entry name" value="Metaxin_GST"/>
</dbReference>
<feature type="transmembrane region" description="Helical" evidence="10">
    <location>
        <begin position="279"/>
        <end position="299"/>
    </location>
</feature>
<evidence type="ECO:0000256" key="8">
    <source>
        <dbReference type="PIRNR" id="PIRNR038150"/>
    </source>
</evidence>
<comment type="similarity">
    <text evidence="2 8">Belongs to the metaxin family.</text>
</comment>
<evidence type="ECO:0000313" key="13">
    <source>
        <dbReference type="EnsemblMetazoa" id="BGLB033063-PA"/>
    </source>
</evidence>
<accession>A0A2C9LN35</accession>
<keyword evidence="10" id="KW-1133">Transmembrane helix</keyword>
<dbReference type="Pfam" id="PF17171">
    <property type="entry name" value="GST_C_6"/>
    <property type="match status" value="1"/>
</dbReference>
<evidence type="ECO:0000256" key="3">
    <source>
        <dbReference type="ARBA" id="ARBA00022448"/>
    </source>
</evidence>
<dbReference type="InterPro" id="IPR017410">
    <property type="entry name" value="Metaxin1/3"/>
</dbReference>
<dbReference type="CDD" id="cd03078">
    <property type="entry name" value="GST_N_Metaxin1_like"/>
    <property type="match status" value="1"/>
</dbReference>
<evidence type="ECO:0000256" key="10">
    <source>
        <dbReference type="SAM" id="Phobius"/>
    </source>
</evidence>
<dbReference type="SUPFAM" id="SSF47616">
    <property type="entry name" value="GST C-terminal domain-like"/>
    <property type="match status" value="1"/>
</dbReference>
<name>A0A2C9LN35_BIOGL</name>
<dbReference type="InterPro" id="IPR019564">
    <property type="entry name" value="Sam37/metaxin_N"/>
</dbReference>
<dbReference type="InterPro" id="IPR040079">
    <property type="entry name" value="Glutathione_S-Trfase"/>
</dbReference>
<organism evidence="13 14">
    <name type="scientific">Biomphalaria glabrata</name>
    <name type="common">Bloodfluke planorb</name>
    <name type="synonym">Freshwater snail</name>
    <dbReference type="NCBI Taxonomy" id="6526"/>
    <lineage>
        <taxon>Eukaryota</taxon>
        <taxon>Metazoa</taxon>
        <taxon>Spiralia</taxon>
        <taxon>Lophotrochozoa</taxon>
        <taxon>Mollusca</taxon>
        <taxon>Gastropoda</taxon>
        <taxon>Heterobranchia</taxon>
        <taxon>Euthyneura</taxon>
        <taxon>Panpulmonata</taxon>
        <taxon>Hygrophila</taxon>
        <taxon>Lymnaeoidea</taxon>
        <taxon>Planorbidae</taxon>
        <taxon>Biomphalaria</taxon>
    </lineage>
</organism>
<dbReference type="OrthoDB" id="5835136at2759"/>
<evidence type="ECO:0000313" key="14">
    <source>
        <dbReference type="Proteomes" id="UP000076420"/>
    </source>
</evidence>
<keyword evidence="10" id="KW-0812">Transmembrane</keyword>
<evidence type="ECO:0000259" key="12">
    <source>
        <dbReference type="Pfam" id="PF17171"/>
    </source>
</evidence>
<keyword evidence="5" id="KW-0653">Protein transport</keyword>
<dbReference type="VEuPathDB" id="VectorBase:BGLB033063"/>
<evidence type="ECO:0000256" key="9">
    <source>
        <dbReference type="SAM" id="MobiDB-lite"/>
    </source>
</evidence>
<dbReference type="KEGG" id="bgt:106062847"/>
<feature type="domain" description="Mitochondrial outer membrane transport complex Sam37/metaxin N-terminal" evidence="11">
    <location>
        <begin position="24"/>
        <end position="144"/>
    </location>
</feature>
<dbReference type="AlphaFoldDB" id="A0A2C9LN35"/>
<comment type="subcellular location">
    <subcellularLocation>
        <location evidence="1 8">Mitochondrion outer membrane</location>
    </subcellularLocation>
</comment>
<dbReference type="GO" id="GO:0001401">
    <property type="term" value="C:SAM complex"/>
    <property type="evidence" value="ECO:0007669"/>
    <property type="project" value="InterPro"/>
</dbReference>
<keyword evidence="3" id="KW-0813">Transport</keyword>
<evidence type="ECO:0000256" key="5">
    <source>
        <dbReference type="ARBA" id="ARBA00022927"/>
    </source>
</evidence>
<dbReference type="SFLD" id="SFLDG01180">
    <property type="entry name" value="SUF1"/>
    <property type="match status" value="1"/>
</dbReference>
<dbReference type="Proteomes" id="UP000076420">
    <property type="component" value="Unassembled WGS sequence"/>
</dbReference>
<keyword evidence="6" id="KW-0496">Mitochondrion</keyword>
<dbReference type="STRING" id="6526.A0A2C9LN35"/>
<dbReference type="PANTHER" id="PTHR12289:SF41">
    <property type="entry name" value="FAILED AXON CONNECTIONS-RELATED"/>
    <property type="match status" value="1"/>
</dbReference>
<dbReference type="SFLD" id="SFLDS00019">
    <property type="entry name" value="Glutathione_Transferase_(cytos"/>
    <property type="match status" value="1"/>
</dbReference>
<dbReference type="VEuPathDB" id="VectorBase:BGLAX_040216"/>
<evidence type="ECO:0000256" key="1">
    <source>
        <dbReference type="ARBA" id="ARBA00004294"/>
    </source>
</evidence>
<reference evidence="13" key="1">
    <citation type="submission" date="2020-05" db="UniProtKB">
        <authorList>
            <consortium name="EnsemblMetazoa"/>
        </authorList>
    </citation>
    <scope>IDENTIFICATION</scope>
    <source>
        <strain evidence="13">BB02</strain>
    </source>
</reference>